<dbReference type="FunFam" id="3.40.50.720:FF:000173">
    <property type="entry name" value="3-oxoacyl-[acyl-carrier protein] reductase"/>
    <property type="match status" value="1"/>
</dbReference>
<reference evidence="20" key="1">
    <citation type="submission" date="2018-09" db="EMBL/GenBank/DDBJ databases">
        <authorList>
            <person name="Manzano-Marin A."/>
            <person name="Manzano-Marin A."/>
        </authorList>
    </citation>
    <scope>NUCLEOTIDE SEQUENCE [LARGE SCALE GENOMIC DNA]</scope>
    <source>
        <strain evidence="20">BuCistrobi</strain>
    </source>
</reference>
<dbReference type="Gene3D" id="3.40.50.720">
    <property type="entry name" value="NAD(P)-binding Rossmann-like Domain"/>
    <property type="match status" value="1"/>
</dbReference>
<accession>A0A3B1E7W5</accession>
<dbReference type="InterPro" id="IPR020904">
    <property type="entry name" value="Sc_DH/Rdtase_CS"/>
</dbReference>
<evidence type="ECO:0000256" key="2">
    <source>
        <dbReference type="ARBA" id="ARBA00005194"/>
    </source>
</evidence>
<evidence type="ECO:0000313" key="19">
    <source>
        <dbReference type="EMBL" id="VAX76597.1"/>
    </source>
</evidence>
<keyword evidence="7" id="KW-0444">Lipid biosynthesis</keyword>
<sequence>MKNKKIALVTGSSKGIGKNISTELIKSGRYVIGTTTTKKGKKEIQKNFKKNGTGIILDLKNIIDTKNKIKETINKFKIIDIFVYNAGIIYDNLLITMKESEWNNVININLSSIFYITKIIIPYMIKKRYGRIIIIGSLSGNLGQKGQTNYSASKAGLIGFSKSLALEVATKGITVNIVSPGYIKTNMTKNFLSRHKKEILKKIPMGYIGKPKDIAHIVSFLSSKKSSYITGQNIHVNGGAYINFDI</sequence>
<dbReference type="EC" id="1.1.1.100" evidence="5"/>
<dbReference type="PANTHER" id="PTHR42879">
    <property type="entry name" value="3-OXOACYL-(ACYL-CARRIER-PROTEIN) REDUCTASE"/>
    <property type="match status" value="1"/>
</dbReference>
<evidence type="ECO:0000256" key="17">
    <source>
        <dbReference type="ARBA" id="ARBA00033040"/>
    </source>
</evidence>
<dbReference type="GO" id="GO:0004316">
    <property type="term" value="F:3-oxoacyl-[acyl-carrier-protein] reductase (NADPH) activity"/>
    <property type="evidence" value="ECO:0007669"/>
    <property type="project" value="UniProtKB-EC"/>
</dbReference>
<evidence type="ECO:0000256" key="6">
    <source>
        <dbReference type="ARBA" id="ARBA00017650"/>
    </source>
</evidence>
<evidence type="ECO:0000256" key="5">
    <source>
        <dbReference type="ARBA" id="ARBA00012948"/>
    </source>
</evidence>
<evidence type="ECO:0000256" key="8">
    <source>
        <dbReference type="ARBA" id="ARBA00022832"/>
    </source>
</evidence>
<dbReference type="EMBL" id="LR025085">
    <property type="protein sequence ID" value="VAX76597.1"/>
    <property type="molecule type" value="Genomic_DNA"/>
</dbReference>
<evidence type="ECO:0000256" key="13">
    <source>
        <dbReference type="ARBA" id="ARBA00023160"/>
    </source>
</evidence>
<gene>
    <name evidence="19" type="primary">fabG</name>
    <name evidence="19" type="ORF">BUCINSTRO3249_0227</name>
</gene>
<dbReference type="SUPFAM" id="SSF51735">
    <property type="entry name" value="NAD(P)-binding Rossmann-fold domains"/>
    <property type="match status" value="1"/>
</dbReference>
<evidence type="ECO:0000256" key="15">
    <source>
        <dbReference type="ARBA" id="ARBA00029899"/>
    </source>
</evidence>
<protein>
    <recommendedName>
        <fullName evidence="6">3-oxoacyl-[acyl-carrier-protein] reductase FabG</fullName>
        <ecNumber evidence="5">1.1.1.100</ecNumber>
    </recommendedName>
    <alternativeName>
        <fullName evidence="17">3-ketoacyl-acyl carrier protein reductase</fullName>
    </alternativeName>
    <alternativeName>
        <fullName evidence="14 16">Beta-Ketoacyl-acyl carrier protein reductase</fullName>
    </alternativeName>
    <alternativeName>
        <fullName evidence="15">Beta-ketoacyl-ACP reductase</fullName>
    </alternativeName>
</protein>
<keyword evidence="12" id="KW-0443">Lipid metabolism</keyword>
<dbReference type="NCBIfam" id="NF009466">
    <property type="entry name" value="PRK12826.1-2"/>
    <property type="match status" value="1"/>
</dbReference>
<dbReference type="InterPro" id="IPR050259">
    <property type="entry name" value="SDR"/>
</dbReference>
<dbReference type="STRING" id="1921549.GCA_900128825_00226"/>
<dbReference type="OrthoDB" id="9804774at2"/>
<evidence type="ECO:0000256" key="12">
    <source>
        <dbReference type="ARBA" id="ARBA00023098"/>
    </source>
</evidence>
<evidence type="ECO:0000256" key="1">
    <source>
        <dbReference type="ARBA" id="ARBA00002607"/>
    </source>
</evidence>
<evidence type="ECO:0000256" key="9">
    <source>
        <dbReference type="ARBA" id="ARBA00022837"/>
    </source>
</evidence>
<comment type="catalytic activity">
    <reaction evidence="18">
        <text>a (3R)-hydroxyacyl-[ACP] + NADP(+) = a 3-oxoacyl-[ACP] + NADPH + H(+)</text>
        <dbReference type="Rhea" id="RHEA:17397"/>
        <dbReference type="Rhea" id="RHEA-COMP:9916"/>
        <dbReference type="Rhea" id="RHEA-COMP:9945"/>
        <dbReference type="ChEBI" id="CHEBI:15378"/>
        <dbReference type="ChEBI" id="CHEBI:57783"/>
        <dbReference type="ChEBI" id="CHEBI:58349"/>
        <dbReference type="ChEBI" id="CHEBI:78776"/>
        <dbReference type="ChEBI" id="CHEBI:78827"/>
        <dbReference type="EC" id="1.1.1.100"/>
    </reaction>
</comment>
<comment type="similarity">
    <text evidence="3">Belongs to the short-chain dehydrogenases/reductases (SDR) family.</text>
</comment>
<dbReference type="Pfam" id="PF13561">
    <property type="entry name" value="adh_short_C2"/>
    <property type="match status" value="1"/>
</dbReference>
<evidence type="ECO:0000256" key="11">
    <source>
        <dbReference type="ARBA" id="ARBA00023002"/>
    </source>
</evidence>
<keyword evidence="11 19" id="KW-0560">Oxidoreductase</keyword>
<dbReference type="InterPro" id="IPR002347">
    <property type="entry name" value="SDR_fam"/>
</dbReference>
<evidence type="ECO:0000256" key="16">
    <source>
        <dbReference type="ARBA" id="ARBA00032683"/>
    </source>
</evidence>
<dbReference type="AlphaFoldDB" id="A0A3B1E7W5"/>
<evidence type="ECO:0000256" key="18">
    <source>
        <dbReference type="ARBA" id="ARBA00048508"/>
    </source>
</evidence>
<dbReference type="PRINTS" id="PR00080">
    <property type="entry name" value="SDRFAMILY"/>
</dbReference>
<keyword evidence="10" id="KW-0521">NADP</keyword>
<keyword evidence="9" id="KW-0106">Calcium</keyword>
<dbReference type="PRINTS" id="PR00081">
    <property type="entry name" value="GDHRDH"/>
</dbReference>
<evidence type="ECO:0000256" key="7">
    <source>
        <dbReference type="ARBA" id="ARBA00022516"/>
    </source>
</evidence>
<keyword evidence="13" id="KW-0275">Fatty acid biosynthesis</keyword>
<evidence type="ECO:0000313" key="20">
    <source>
        <dbReference type="Proteomes" id="UP000271849"/>
    </source>
</evidence>
<evidence type="ECO:0000256" key="3">
    <source>
        <dbReference type="ARBA" id="ARBA00006484"/>
    </source>
</evidence>
<evidence type="ECO:0000256" key="14">
    <source>
        <dbReference type="ARBA" id="ARBA00029743"/>
    </source>
</evidence>
<name>A0A3B1E7W5_9GAMM</name>
<comment type="subunit">
    <text evidence="4">Homotetramer.</text>
</comment>
<comment type="pathway">
    <text evidence="2">Lipid metabolism; fatty acid biosynthesis.</text>
</comment>
<keyword evidence="8" id="KW-0276">Fatty acid metabolism</keyword>
<organism evidence="19 20">
    <name type="scientific">Buchnera aphidicola</name>
    <name type="common">Cinara strobi</name>
    <dbReference type="NCBI Taxonomy" id="1921549"/>
    <lineage>
        <taxon>Bacteria</taxon>
        <taxon>Pseudomonadati</taxon>
        <taxon>Pseudomonadota</taxon>
        <taxon>Gammaproteobacteria</taxon>
        <taxon>Enterobacterales</taxon>
        <taxon>Erwiniaceae</taxon>
        <taxon>Buchnera</taxon>
    </lineage>
</organism>
<dbReference type="PANTHER" id="PTHR42879:SF2">
    <property type="entry name" value="3-OXOACYL-[ACYL-CARRIER-PROTEIN] REDUCTASE FABG"/>
    <property type="match status" value="1"/>
</dbReference>
<dbReference type="GO" id="GO:0006633">
    <property type="term" value="P:fatty acid biosynthetic process"/>
    <property type="evidence" value="ECO:0007669"/>
    <property type="project" value="UniProtKB-KW"/>
</dbReference>
<evidence type="ECO:0000256" key="4">
    <source>
        <dbReference type="ARBA" id="ARBA00011881"/>
    </source>
</evidence>
<dbReference type="PROSITE" id="PS00061">
    <property type="entry name" value="ADH_SHORT"/>
    <property type="match status" value="1"/>
</dbReference>
<dbReference type="InterPro" id="IPR036291">
    <property type="entry name" value="NAD(P)-bd_dom_sf"/>
</dbReference>
<comment type="function">
    <text evidence="1">Catalyzes the NADPH-dependent reduction of beta-ketoacyl-ACP substrates to beta-hydroxyacyl-ACP products, the first reductive step in the elongation cycle of fatty acid biosynthesis.</text>
</comment>
<dbReference type="Proteomes" id="UP000271849">
    <property type="component" value="Chromosome"/>
</dbReference>
<proteinExistence type="inferred from homology"/>
<evidence type="ECO:0000256" key="10">
    <source>
        <dbReference type="ARBA" id="ARBA00022857"/>
    </source>
</evidence>
<dbReference type="RefSeq" id="WP_158349104.1">
    <property type="nucleotide sequence ID" value="NZ_LR025085.1"/>
</dbReference>